<keyword evidence="2" id="KW-1185">Reference proteome</keyword>
<comment type="caution">
    <text evidence="1">The sequence shown here is derived from an EMBL/GenBank/DDBJ whole genome shotgun (WGS) entry which is preliminary data.</text>
</comment>
<organism evidence="1 2">
    <name type="scientific">Eretmocerus hayati</name>
    <dbReference type="NCBI Taxonomy" id="131215"/>
    <lineage>
        <taxon>Eukaryota</taxon>
        <taxon>Metazoa</taxon>
        <taxon>Ecdysozoa</taxon>
        <taxon>Arthropoda</taxon>
        <taxon>Hexapoda</taxon>
        <taxon>Insecta</taxon>
        <taxon>Pterygota</taxon>
        <taxon>Neoptera</taxon>
        <taxon>Endopterygota</taxon>
        <taxon>Hymenoptera</taxon>
        <taxon>Apocrita</taxon>
        <taxon>Proctotrupomorpha</taxon>
        <taxon>Chalcidoidea</taxon>
        <taxon>Aphelinidae</taxon>
        <taxon>Aphelininae</taxon>
        <taxon>Eretmocerus</taxon>
    </lineage>
</organism>
<evidence type="ECO:0000313" key="2">
    <source>
        <dbReference type="Proteomes" id="UP001239111"/>
    </source>
</evidence>
<dbReference type="Proteomes" id="UP001239111">
    <property type="component" value="Chromosome 1"/>
</dbReference>
<reference evidence="1" key="1">
    <citation type="submission" date="2023-04" db="EMBL/GenBank/DDBJ databases">
        <title>A chromosome-level genome assembly of the parasitoid wasp Eretmocerus hayati.</title>
        <authorList>
            <person name="Zhong Y."/>
            <person name="Liu S."/>
            <person name="Liu Y."/>
        </authorList>
    </citation>
    <scope>NUCLEOTIDE SEQUENCE</scope>
    <source>
        <strain evidence="1">ZJU_SS_LIU_2023</strain>
    </source>
</reference>
<evidence type="ECO:0000313" key="1">
    <source>
        <dbReference type="EMBL" id="KAJ8683758.1"/>
    </source>
</evidence>
<dbReference type="EMBL" id="CM056741">
    <property type="protein sequence ID" value="KAJ8683758.1"/>
    <property type="molecule type" value="Genomic_DNA"/>
</dbReference>
<sequence length="102" mass="11361">MDESPGVEEYAENRAGELVTNEATANAERQPEQRVDVGLEGVKPDSFEISPNPDDHMEADSLWKSARLANEKEELPPAPQQAEANLDAQSWIGPWNWAQTMK</sequence>
<proteinExistence type="predicted"/>
<name>A0ACC2PL13_9HYME</name>
<gene>
    <name evidence="1" type="ORF">QAD02_019550</name>
</gene>
<protein>
    <submittedName>
        <fullName evidence="1">Uncharacterized protein</fullName>
    </submittedName>
</protein>
<accession>A0ACC2PL13</accession>